<dbReference type="Gene3D" id="3.30.70.2860">
    <property type="match status" value="1"/>
</dbReference>
<dbReference type="InterPro" id="IPR036653">
    <property type="entry name" value="CinA-like_C"/>
</dbReference>
<feature type="domain" description="MoaB/Mog" evidence="2">
    <location>
        <begin position="4"/>
        <end position="175"/>
    </location>
</feature>
<accession>A0A259TYP3</accession>
<dbReference type="InterPro" id="IPR050101">
    <property type="entry name" value="CinA"/>
</dbReference>
<dbReference type="InterPro" id="IPR041424">
    <property type="entry name" value="CinA_KH"/>
</dbReference>
<dbReference type="PANTHER" id="PTHR13939">
    <property type="entry name" value="NICOTINAMIDE-NUCLEOTIDE AMIDOHYDROLASE PNCC"/>
    <property type="match status" value="1"/>
</dbReference>
<dbReference type="InterPro" id="IPR008136">
    <property type="entry name" value="CinA_C"/>
</dbReference>
<dbReference type="EMBL" id="MQWB01000001">
    <property type="protein sequence ID" value="OZC02737.1"/>
    <property type="molecule type" value="Genomic_DNA"/>
</dbReference>
<evidence type="ECO:0000313" key="4">
    <source>
        <dbReference type="Proteomes" id="UP000216446"/>
    </source>
</evidence>
<evidence type="ECO:0000313" key="3">
    <source>
        <dbReference type="EMBL" id="OZC02737.1"/>
    </source>
</evidence>
<proteinExistence type="inferred from homology"/>
<dbReference type="Gene3D" id="3.40.980.10">
    <property type="entry name" value="MoaB/Mog-like domain"/>
    <property type="match status" value="1"/>
</dbReference>
<dbReference type="AlphaFoldDB" id="A0A259TYP3"/>
<dbReference type="Pfam" id="PF00994">
    <property type="entry name" value="MoCF_biosynth"/>
    <property type="match status" value="1"/>
</dbReference>
<dbReference type="InParanoid" id="A0A259TYP3"/>
<dbReference type="Pfam" id="PF02464">
    <property type="entry name" value="CinA"/>
    <property type="match status" value="1"/>
</dbReference>
<organism evidence="3 4">
    <name type="scientific">Rubricoccus marinus</name>
    <dbReference type="NCBI Taxonomy" id="716817"/>
    <lineage>
        <taxon>Bacteria</taxon>
        <taxon>Pseudomonadati</taxon>
        <taxon>Rhodothermota</taxon>
        <taxon>Rhodothermia</taxon>
        <taxon>Rhodothermales</taxon>
        <taxon>Rubricoccaceae</taxon>
        <taxon>Rubricoccus</taxon>
    </lineage>
</organism>
<dbReference type="InterPro" id="IPR036425">
    <property type="entry name" value="MoaB/Mog-like_dom_sf"/>
</dbReference>
<name>A0A259TYP3_9BACT</name>
<dbReference type="InterPro" id="IPR001453">
    <property type="entry name" value="MoaB/Mog_dom"/>
</dbReference>
<dbReference type="FunCoup" id="A0A259TYP3">
    <property type="interactions" value="125"/>
</dbReference>
<keyword evidence="4" id="KW-1185">Reference proteome</keyword>
<dbReference type="SMART" id="SM00852">
    <property type="entry name" value="MoCF_biosynth"/>
    <property type="match status" value="1"/>
</dbReference>
<gene>
    <name evidence="3" type="ORF">BSZ36_06975</name>
</gene>
<dbReference type="NCBIfam" id="TIGR00200">
    <property type="entry name" value="cinA_nterm"/>
    <property type="match status" value="1"/>
</dbReference>
<protein>
    <recommendedName>
        <fullName evidence="1">CinA-like protein</fullName>
    </recommendedName>
</protein>
<evidence type="ECO:0000256" key="1">
    <source>
        <dbReference type="HAMAP-Rule" id="MF_00226"/>
    </source>
</evidence>
<dbReference type="SUPFAM" id="SSF53218">
    <property type="entry name" value="Molybdenum cofactor biosynthesis proteins"/>
    <property type="match status" value="1"/>
</dbReference>
<comment type="similarity">
    <text evidence="1">Belongs to the CinA family.</text>
</comment>
<dbReference type="PIRSF" id="PIRSF006728">
    <property type="entry name" value="CinA"/>
    <property type="match status" value="1"/>
</dbReference>
<dbReference type="CDD" id="cd00885">
    <property type="entry name" value="cinA"/>
    <property type="match status" value="1"/>
</dbReference>
<dbReference type="Gene3D" id="3.90.950.20">
    <property type="entry name" value="CinA-like"/>
    <property type="match status" value="1"/>
</dbReference>
<dbReference type="NCBIfam" id="TIGR00199">
    <property type="entry name" value="PncC_domain"/>
    <property type="match status" value="1"/>
</dbReference>
<dbReference type="RefSeq" id="WP_094547281.1">
    <property type="nucleotide sequence ID" value="NZ_MQWB01000001.1"/>
</dbReference>
<dbReference type="InterPro" id="IPR008135">
    <property type="entry name" value="Competence-induced_CinA"/>
</dbReference>
<dbReference type="SUPFAM" id="SSF142433">
    <property type="entry name" value="CinA-like"/>
    <property type="match status" value="1"/>
</dbReference>
<dbReference type="NCBIfam" id="NF001813">
    <property type="entry name" value="PRK00549.1"/>
    <property type="match status" value="1"/>
</dbReference>
<reference evidence="3 4" key="1">
    <citation type="submission" date="2016-11" db="EMBL/GenBank/DDBJ databases">
        <title>Study of marine rhodopsin-containing bacteria.</title>
        <authorList>
            <person name="Yoshizawa S."/>
            <person name="Kumagai Y."/>
            <person name="Kogure K."/>
        </authorList>
    </citation>
    <scope>NUCLEOTIDE SEQUENCE [LARGE SCALE GENOMIC DNA]</scope>
    <source>
        <strain evidence="3 4">SG-29</strain>
    </source>
</reference>
<dbReference type="Proteomes" id="UP000216446">
    <property type="component" value="Unassembled WGS sequence"/>
</dbReference>
<dbReference type="PANTHER" id="PTHR13939:SF0">
    <property type="entry name" value="NMN AMIDOHYDROLASE-LIKE PROTEIN YFAY"/>
    <property type="match status" value="1"/>
</dbReference>
<comment type="caution">
    <text evidence="3">The sequence shown here is derived from an EMBL/GenBank/DDBJ whole genome shotgun (WGS) entry which is preliminary data.</text>
</comment>
<dbReference type="OrthoDB" id="9801454at2"/>
<sequence>MKAVLLTIGDEILLGQIVNTNAAWLGDRLALAGVDVVRSETVGDEREVILTALDRAYEDGELVIVTGGLGPTHDDITKQLVAEYFGAELIRDAKIEALLEQRYTARGRTLTASRRSMADVPAGFEPLANPRGAAPGLWGEREVEGRRQMIALMPGVPYEMKAIFEDSVEPHIHERRPGAVKHRTLLTAGRGESDIADDLGDLETLLGPSVGLAFLPSLGTVRLRVTARGEDADEAQARVDRAAEALRERLGSLVFGEGQTSLEEVVGELLAARGLTIASGESCTGGALMARITSVPGASRYAQGAVVAYSNEAKTDLLDVPQDDLDTHGAVSEPVAIALARGARKRLGADIGIATTGVAGPTGGTEEKPVGTVWLGIADASGERALQLRLFPDRELNIAVTTTLALDLVRRRVLGAGAEFGESTFIQS</sequence>
<evidence type="ECO:0000259" key="2">
    <source>
        <dbReference type="SMART" id="SM00852"/>
    </source>
</evidence>
<dbReference type="HAMAP" id="MF_00226_B">
    <property type="entry name" value="CinA_B"/>
    <property type="match status" value="1"/>
</dbReference>
<dbReference type="Pfam" id="PF18146">
    <property type="entry name" value="CinA_KH"/>
    <property type="match status" value="1"/>
</dbReference>